<dbReference type="GO" id="GO:0031434">
    <property type="term" value="F:mitogen-activated protein kinase kinase binding"/>
    <property type="evidence" value="ECO:0007669"/>
    <property type="project" value="TreeGrafter"/>
</dbReference>
<dbReference type="Gene3D" id="3.30.200.20">
    <property type="entry name" value="Phosphorylase Kinase, domain 1"/>
    <property type="match status" value="1"/>
</dbReference>
<dbReference type="GO" id="GO:0004672">
    <property type="term" value="F:protein kinase activity"/>
    <property type="evidence" value="ECO:0007669"/>
    <property type="project" value="InterPro"/>
</dbReference>
<evidence type="ECO:0000259" key="1">
    <source>
        <dbReference type="PROSITE" id="PS50011"/>
    </source>
</evidence>
<dbReference type="InterPro" id="IPR000719">
    <property type="entry name" value="Prot_kinase_dom"/>
</dbReference>
<dbReference type="Pfam" id="PF00069">
    <property type="entry name" value="Pkinase"/>
    <property type="match status" value="2"/>
</dbReference>
<dbReference type="OrthoDB" id="410920at2759"/>
<dbReference type="EMBL" id="NEVH01006574">
    <property type="protein sequence ID" value="PNF37780.1"/>
    <property type="molecule type" value="Genomic_DNA"/>
</dbReference>
<evidence type="ECO:0000313" key="2">
    <source>
        <dbReference type="EMBL" id="PNF37780.1"/>
    </source>
</evidence>
<dbReference type="SUPFAM" id="SSF56112">
    <property type="entry name" value="Protein kinase-like (PK-like)"/>
    <property type="match status" value="1"/>
</dbReference>
<dbReference type="GO" id="GO:0005524">
    <property type="term" value="F:ATP binding"/>
    <property type="evidence" value="ECO:0007669"/>
    <property type="project" value="InterPro"/>
</dbReference>
<keyword evidence="3" id="KW-1185">Reference proteome</keyword>
<name>A0A2J7RAD8_9NEOP</name>
<dbReference type="Proteomes" id="UP000235965">
    <property type="component" value="Unassembled WGS sequence"/>
</dbReference>
<dbReference type="Gene3D" id="1.10.510.10">
    <property type="entry name" value="Transferase(Phosphotransferase) domain 1"/>
    <property type="match status" value="1"/>
</dbReference>
<protein>
    <recommendedName>
        <fullName evidence="1">Protein kinase domain-containing protein</fullName>
    </recommendedName>
</protein>
<dbReference type="SMART" id="SM00220">
    <property type="entry name" value="S_TKc"/>
    <property type="match status" value="1"/>
</dbReference>
<gene>
    <name evidence="2" type="ORF">B7P43_G10766</name>
</gene>
<dbReference type="AlphaFoldDB" id="A0A2J7RAD8"/>
<dbReference type="InParanoid" id="A0A2J7RAD8"/>
<proteinExistence type="predicted"/>
<dbReference type="STRING" id="105785.A0A2J7RAD8"/>
<organism evidence="2 3">
    <name type="scientific">Cryptotermes secundus</name>
    <dbReference type="NCBI Taxonomy" id="105785"/>
    <lineage>
        <taxon>Eukaryota</taxon>
        <taxon>Metazoa</taxon>
        <taxon>Ecdysozoa</taxon>
        <taxon>Arthropoda</taxon>
        <taxon>Hexapoda</taxon>
        <taxon>Insecta</taxon>
        <taxon>Pterygota</taxon>
        <taxon>Neoptera</taxon>
        <taxon>Polyneoptera</taxon>
        <taxon>Dictyoptera</taxon>
        <taxon>Blattodea</taxon>
        <taxon>Blattoidea</taxon>
        <taxon>Termitoidae</taxon>
        <taxon>Kalotermitidae</taxon>
        <taxon>Cryptotermitinae</taxon>
        <taxon>Cryptotermes</taxon>
    </lineage>
</organism>
<accession>A0A2J7RAD8</accession>
<evidence type="ECO:0000313" key="3">
    <source>
        <dbReference type="Proteomes" id="UP000235965"/>
    </source>
</evidence>
<sequence length="444" mass="50283">MQVERPTSITLLHLQLTRHKDEQIIPEETLQQRPQHDSGLVGGPAVVVGDGDCDLLKPGTDQLPFQQQQQKETVCENQLYPNLKPSSPLPSSSPSNKQFSASLLGNKYLMLELVEGSTLFRCVNVHTKEELVCKVVRREASGLLSAHYRMDAHPHVNALREVLLGKRFLYLVFPPAHGDLHSYVRLRKRLREPEARRLFKQIAETVRACHDRGIVLRDLKLRKFVFSDAQRVSSARETVKREPEPLKLKLPHRKAAGWKRLSGCSGDCELWRNDHPEITLAALPCFRVTAAGERDTLRKTHLKLETLEDTVVLGNPNDDLLHDKHGCPAYVSPEILRSHAPYSGRAADMWSLGIILYTMLVGRYPFSDTEHASLFAKITRGNFIIPDCLSSRAKCLIRSLLRREPSERLVAADVLLHPWLTREEPFETTLRGDQIVPKCQANAQ</sequence>
<dbReference type="InterPro" id="IPR024104">
    <property type="entry name" value="Tribbles/Ser_Thr_kinase_40"/>
</dbReference>
<dbReference type="FunCoup" id="A0A2J7RAD8">
    <property type="interactions" value="306"/>
</dbReference>
<dbReference type="PANTHER" id="PTHR22961">
    <property type="entry name" value="SER/THR PROTEIN KINASE-TRB"/>
    <property type="match status" value="1"/>
</dbReference>
<dbReference type="GO" id="GO:0005634">
    <property type="term" value="C:nucleus"/>
    <property type="evidence" value="ECO:0007669"/>
    <property type="project" value="TreeGrafter"/>
</dbReference>
<comment type="caution">
    <text evidence="2">The sequence shown here is derived from an EMBL/GenBank/DDBJ whole genome shotgun (WGS) entry which is preliminary data.</text>
</comment>
<dbReference type="GO" id="GO:0032436">
    <property type="term" value="P:positive regulation of proteasomal ubiquitin-dependent protein catabolic process"/>
    <property type="evidence" value="ECO:0007669"/>
    <property type="project" value="TreeGrafter"/>
</dbReference>
<feature type="domain" description="Protein kinase" evidence="1">
    <location>
        <begin position="109"/>
        <end position="420"/>
    </location>
</feature>
<reference evidence="2 3" key="1">
    <citation type="submission" date="2017-12" db="EMBL/GenBank/DDBJ databases">
        <title>Hemimetabolous genomes reveal molecular basis of termite eusociality.</title>
        <authorList>
            <person name="Harrison M.C."/>
            <person name="Jongepier E."/>
            <person name="Robertson H.M."/>
            <person name="Arning N."/>
            <person name="Bitard-Feildel T."/>
            <person name="Chao H."/>
            <person name="Childers C.P."/>
            <person name="Dinh H."/>
            <person name="Doddapaneni H."/>
            <person name="Dugan S."/>
            <person name="Gowin J."/>
            <person name="Greiner C."/>
            <person name="Han Y."/>
            <person name="Hu H."/>
            <person name="Hughes D.S.T."/>
            <person name="Huylmans A.-K."/>
            <person name="Kemena C."/>
            <person name="Kremer L.P.M."/>
            <person name="Lee S.L."/>
            <person name="Lopez-Ezquerra A."/>
            <person name="Mallet L."/>
            <person name="Monroy-Kuhn J.M."/>
            <person name="Moser A."/>
            <person name="Murali S.C."/>
            <person name="Muzny D.M."/>
            <person name="Otani S."/>
            <person name="Piulachs M.-D."/>
            <person name="Poelchau M."/>
            <person name="Qu J."/>
            <person name="Schaub F."/>
            <person name="Wada-Katsumata A."/>
            <person name="Worley K.C."/>
            <person name="Xie Q."/>
            <person name="Ylla G."/>
            <person name="Poulsen M."/>
            <person name="Gibbs R.A."/>
            <person name="Schal C."/>
            <person name="Richards S."/>
            <person name="Belles X."/>
            <person name="Korb J."/>
            <person name="Bornberg-Bauer E."/>
        </authorList>
    </citation>
    <scope>NUCLEOTIDE SEQUENCE [LARGE SCALE GENOMIC DNA]</scope>
    <source>
        <tissue evidence="2">Whole body</tissue>
    </source>
</reference>
<dbReference type="InterPro" id="IPR011009">
    <property type="entry name" value="Kinase-like_dom_sf"/>
</dbReference>
<dbReference type="PANTHER" id="PTHR22961:SF13">
    <property type="entry name" value="TRIBBLES"/>
    <property type="match status" value="1"/>
</dbReference>
<dbReference type="PROSITE" id="PS50011">
    <property type="entry name" value="PROTEIN_KINASE_DOM"/>
    <property type="match status" value="1"/>
</dbReference>